<dbReference type="Proteomes" id="UP000694564">
    <property type="component" value="Chromosome 6"/>
</dbReference>
<evidence type="ECO:0000256" key="1">
    <source>
        <dbReference type="SAM" id="MobiDB-lite"/>
    </source>
</evidence>
<evidence type="ECO:0000313" key="3">
    <source>
        <dbReference type="Proteomes" id="UP000694564"/>
    </source>
</evidence>
<reference evidence="2" key="2">
    <citation type="submission" date="2025-09" db="UniProtKB">
        <authorList>
            <consortium name="Ensembl"/>
        </authorList>
    </citation>
    <scope>IDENTIFICATION</scope>
</reference>
<name>A0A8D2AVK4_SCIVU</name>
<keyword evidence="3" id="KW-1185">Reference proteome</keyword>
<reference evidence="2" key="1">
    <citation type="submission" date="2025-08" db="UniProtKB">
        <authorList>
            <consortium name="Ensembl"/>
        </authorList>
    </citation>
    <scope>IDENTIFICATION</scope>
</reference>
<accession>A0A8D2AVK4</accession>
<feature type="region of interest" description="Disordered" evidence="1">
    <location>
        <begin position="70"/>
        <end position="102"/>
    </location>
</feature>
<protein>
    <submittedName>
        <fullName evidence="2">Uncharacterized protein</fullName>
    </submittedName>
</protein>
<dbReference type="AlphaFoldDB" id="A0A8D2AVK4"/>
<dbReference type="Ensembl" id="ENSSVLT00005007214.1">
    <property type="protein sequence ID" value="ENSSVLP00005006469.1"/>
    <property type="gene ID" value="ENSSVLG00005005269.1"/>
</dbReference>
<sequence>LLSCRRPPLPPSSFRCGGELQVGVRVSGAMQSGWWRSLRWCPGVRQRRPQRKVWRGRLGLREALYCASSARPRRDKGLRSPGPRGSGERGSHGRVGGRKEEG</sequence>
<feature type="compositionally biased region" description="Basic and acidic residues" evidence="1">
    <location>
        <begin position="86"/>
        <end position="102"/>
    </location>
</feature>
<evidence type="ECO:0000313" key="2">
    <source>
        <dbReference type="Ensembl" id="ENSSVLP00005006469.1"/>
    </source>
</evidence>
<proteinExistence type="predicted"/>
<organism evidence="2 3">
    <name type="scientific">Sciurus vulgaris</name>
    <name type="common">Eurasian red squirrel</name>
    <dbReference type="NCBI Taxonomy" id="55149"/>
    <lineage>
        <taxon>Eukaryota</taxon>
        <taxon>Metazoa</taxon>
        <taxon>Chordata</taxon>
        <taxon>Craniata</taxon>
        <taxon>Vertebrata</taxon>
        <taxon>Euteleostomi</taxon>
        <taxon>Mammalia</taxon>
        <taxon>Eutheria</taxon>
        <taxon>Euarchontoglires</taxon>
        <taxon>Glires</taxon>
        <taxon>Rodentia</taxon>
        <taxon>Sciuromorpha</taxon>
        <taxon>Sciuridae</taxon>
        <taxon>Sciurinae</taxon>
        <taxon>Sciurini</taxon>
        <taxon>Sciurus</taxon>
    </lineage>
</organism>